<evidence type="ECO:0000256" key="1">
    <source>
        <dbReference type="ARBA" id="ARBA00010945"/>
    </source>
</evidence>
<dbReference type="PANTHER" id="PTHR11076:SF33">
    <property type="entry name" value="DNA POLYMERASE KAPPA"/>
    <property type="match status" value="1"/>
</dbReference>
<dbReference type="InterPro" id="IPR050116">
    <property type="entry name" value="DNA_polymerase-Y"/>
</dbReference>
<dbReference type="GO" id="GO:0042276">
    <property type="term" value="P:error-prone translesion synthesis"/>
    <property type="evidence" value="ECO:0007669"/>
    <property type="project" value="TreeGrafter"/>
</dbReference>
<dbReference type="AlphaFoldDB" id="A0A085ZPW7"/>
<dbReference type="SUPFAM" id="SSF100879">
    <property type="entry name" value="Lesion bypass DNA polymerase (Y-family), little finger domain"/>
    <property type="match status" value="1"/>
</dbReference>
<dbReference type="RefSeq" id="WP_035684899.1">
    <property type="nucleotide sequence ID" value="NZ_JPRL01000001.1"/>
</dbReference>
<dbReference type="Pfam" id="PF11799">
    <property type="entry name" value="IMS_C"/>
    <property type="match status" value="1"/>
</dbReference>
<name>A0A085ZPW7_9FLAO</name>
<dbReference type="Gene3D" id="3.30.70.270">
    <property type="match status" value="1"/>
</dbReference>
<evidence type="ECO:0000256" key="3">
    <source>
        <dbReference type="ARBA" id="ARBA00023236"/>
    </source>
</evidence>
<evidence type="ECO:0000256" key="2">
    <source>
        <dbReference type="ARBA" id="ARBA00023199"/>
    </source>
</evidence>
<protein>
    <submittedName>
        <fullName evidence="5">SOS mutagenesis and repair protein UmuC</fullName>
    </submittedName>
</protein>
<dbReference type="EMBL" id="JPRL01000001">
    <property type="protein sequence ID" value="KFF06481.1"/>
    <property type="molecule type" value="Genomic_DNA"/>
</dbReference>
<keyword evidence="2" id="KW-0741">SOS mutagenesis</keyword>
<dbReference type="GO" id="GO:0006281">
    <property type="term" value="P:DNA repair"/>
    <property type="evidence" value="ECO:0007669"/>
    <property type="project" value="InterPro"/>
</dbReference>
<dbReference type="Gene3D" id="3.30.1490.100">
    <property type="entry name" value="DNA polymerase, Y-family, little finger domain"/>
    <property type="match status" value="1"/>
</dbReference>
<evidence type="ECO:0000259" key="4">
    <source>
        <dbReference type="PROSITE" id="PS50173"/>
    </source>
</evidence>
<dbReference type="Gene3D" id="3.40.1170.60">
    <property type="match status" value="1"/>
</dbReference>
<dbReference type="PROSITE" id="PS50173">
    <property type="entry name" value="UMUC"/>
    <property type="match status" value="1"/>
</dbReference>
<proteinExistence type="inferred from homology"/>
<dbReference type="GO" id="GO:0009432">
    <property type="term" value="P:SOS response"/>
    <property type="evidence" value="ECO:0007669"/>
    <property type="project" value="UniProtKB-KW"/>
</dbReference>
<keyword evidence="2" id="KW-0227">DNA damage</keyword>
<keyword evidence="6" id="KW-1185">Reference proteome</keyword>
<evidence type="ECO:0000313" key="6">
    <source>
        <dbReference type="Proteomes" id="UP000028715"/>
    </source>
</evidence>
<dbReference type="Pfam" id="PF00817">
    <property type="entry name" value="IMS"/>
    <property type="match status" value="1"/>
</dbReference>
<dbReference type="InterPro" id="IPR043128">
    <property type="entry name" value="Rev_trsase/Diguanyl_cyclase"/>
</dbReference>
<feature type="domain" description="UmuC" evidence="4">
    <location>
        <begin position="2"/>
        <end position="187"/>
    </location>
</feature>
<comment type="similarity">
    <text evidence="1">Belongs to the DNA polymerase type-Y family.</text>
</comment>
<dbReference type="GO" id="GO:0003887">
    <property type="term" value="F:DNA-directed DNA polymerase activity"/>
    <property type="evidence" value="ECO:0007669"/>
    <property type="project" value="UniProtKB-KW"/>
</dbReference>
<gene>
    <name evidence="5" type="ORF">IW19_13615</name>
</gene>
<comment type="caution">
    <text evidence="5">The sequence shown here is derived from an EMBL/GenBank/DDBJ whole genome shotgun (WGS) entry which is preliminary data.</text>
</comment>
<dbReference type="InterPro" id="IPR036775">
    <property type="entry name" value="DNA_pol_Y-fam_lit_finger_sf"/>
</dbReference>
<evidence type="ECO:0000313" key="5">
    <source>
        <dbReference type="EMBL" id="KFF06481.1"/>
    </source>
</evidence>
<dbReference type="CDD" id="cd01700">
    <property type="entry name" value="PolY_Pol_V_umuC"/>
    <property type="match status" value="1"/>
</dbReference>
<dbReference type="Pfam" id="PF13438">
    <property type="entry name" value="DUF4113"/>
    <property type="match status" value="1"/>
</dbReference>
<dbReference type="Gene3D" id="1.10.150.20">
    <property type="entry name" value="5' to 3' exonuclease, C-terminal subdomain"/>
    <property type="match status" value="1"/>
</dbReference>
<dbReference type="InterPro" id="IPR001126">
    <property type="entry name" value="UmuC"/>
</dbReference>
<reference evidence="5 6" key="1">
    <citation type="submission" date="2014-07" db="EMBL/GenBank/DDBJ databases">
        <title>Genome of Flavobacterium reichenbachii LMG 25512.</title>
        <authorList>
            <person name="Stropko S.J."/>
            <person name="Pipes S.E."/>
            <person name="Newman J.D."/>
        </authorList>
    </citation>
    <scope>NUCLEOTIDE SEQUENCE [LARGE SCALE GENOMIC DNA]</scope>
    <source>
        <strain evidence="5 6">LMG 25512</strain>
    </source>
</reference>
<dbReference type="OrthoDB" id="9808813at2"/>
<keyword evidence="3" id="KW-0742">SOS response</keyword>
<dbReference type="Proteomes" id="UP000028715">
    <property type="component" value="Unassembled WGS sequence"/>
</dbReference>
<dbReference type="PANTHER" id="PTHR11076">
    <property type="entry name" value="DNA REPAIR POLYMERASE UMUC / TRANSFERASE FAMILY MEMBER"/>
    <property type="match status" value="1"/>
</dbReference>
<dbReference type="InterPro" id="IPR043502">
    <property type="entry name" value="DNA/RNA_pol_sf"/>
</dbReference>
<dbReference type="GO" id="GO:0003684">
    <property type="term" value="F:damaged DNA binding"/>
    <property type="evidence" value="ECO:0007669"/>
    <property type="project" value="InterPro"/>
</dbReference>
<organism evidence="5 6">
    <name type="scientific">Flavobacterium reichenbachii</name>
    <dbReference type="NCBI Taxonomy" id="362418"/>
    <lineage>
        <taxon>Bacteria</taxon>
        <taxon>Pseudomonadati</taxon>
        <taxon>Bacteroidota</taxon>
        <taxon>Flavobacteriia</taxon>
        <taxon>Flavobacteriales</taxon>
        <taxon>Flavobacteriaceae</taxon>
        <taxon>Flavobacterium</taxon>
    </lineage>
</organism>
<dbReference type="SUPFAM" id="SSF56672">
    <property type="entry name" value="DNA/RNA polymerases"/>
    <property type="match status" value="1"/>
</dbReference>
<sequence length="419" mass="48057">MFALVDCNNFYASCQRVFDPRLRGKPIVILSNNDGCVISRSDEAKTLGIPMAIPAFKYESIFKEKNIFVFSSNYPLYGDMSNRVMNLLQTYTPEIEIYSIDEAFLKFSGYDLFDLNMLGLKMRKEVTQGTGIPVSIGFAPTKALAKMANKIARKFADRTQDVYCIDSEEKRIKALKWTKIEDVWGIGRKHAKRLKLKKINTAYEFTQLPDAWVRKEMSVVGLRLKHELEGKPTLELEEATDRKMIATTRSFEKKYTTYEEISERISTFTASCAEKLRRQDCHCNMVTVFIQTSFLKNEESTYSRSITITTDFPTNSTIELNEAAQKGFQAIFKKGYRYKKAGVIVMGLTPNSETQLNLFETSNPKHLPLMKAIDKMNQSYGNNKIKFGVQSLGRQWKMRQNRLSPKFSTSLKDVITVKI</sequence>
<dbReference type="eggNOG" id="COG0389">
    <property type="taxonomic scope" value="Bacteria"/>
</dbReference>
<dbReference type="STRING" id="362418.IW19_13615"/>
<accession>A0A085ZPW7</accession>
<dbReference type="InterPro" id="IPR025188">
    <property type="entry name" value="DUF4113"/>
</dbReference>
<dbReference type="InterPro" id="IPR017961">
    <property type="entry name" value="DNA_pol_Y-fam_little_finger"/>
</dbReference>